<dbReference type="Proteomes" id="UP001153331">
    <property type="component" value="Unassembled WGS sequence"/>
</dbReference>
<evidence type="ECO:0000313" key="2">
    <source>
        <dbReference type="Proteomes" id="UP001153331"/>
    </source>
</evidence>
<accession>A0ACC2I279</accession>
<dbReference type="EMBL" id="JAPHNI010000655">
    <property type="protein sequence ID" value="KAJ8109103.1"/>
    <property type="molecule type" value="Genomic_DNA"/>
</dbReference>
<comment type="caution">
    <text evidence="1">The sequence shown here is derived from an EMBL/GenBank/DDBJ whole genome shotgun (WGS) entry which is preliminary data.</text>
</comment>
<keyword evidence="2" id="KW-1185">Reference proteome</keyword>
<reference evidence="1" key="1">
    <citation type="submission" date="2022-11" db="EMBL/GenBank/DDBJ databases">
        <title>Genome Sequence of Boeremia exigua.</title>
        <authorList>
            <person name="Buettner E."/>
        </authorList>
    </citation>
    <scope>NUCLEOTIDE SEQUENCE</scope>
    <source>
        <strain evidence="1">CU02</strain>
    </source>
</reference>
<proteinExistence type="predicted"/>
<gene>
    <name evidence="1" type="ORF">OPT61_g7699</name>
</gene>
<evidence type="ECO:0000313" key="1">
    <source>
        <dbReference type="EMBL" id="KAJ8109103.1"/>
    </source>
</evidence>
<protein>
    <submittedName>
        <fullName evidence="1">Uncharacterized protein</fullName>
    </submittedName>
</protein>
<name>A0ACC2I279_9PLEO</name>
<organism evidence="1 2">
    <name type="scientific">Boeremia exigua</name>
    <dbReference type="NCBI Taxonomy" id="749465"/>
    <lineage>
        <taxon>Eukaryota</taxon>
        <taxon>Fungi</taxon>
        <taxon>Dikarya</taxon>
        <taxon>Ascomycota</taxon>
        <taxon>Pezizomycotina</taxon>
        <taxon>Dothideomycetes</taxon>
        <taxon>Pleosporomycetidae</taxon>
        <taxon>Pleosporales</taxon>
        <taxon>Pleosporineae</taxon>
        <taxon>Didymellaceae</taxon>
        <taxon>Boeremia</taxon>
    </lineage>
</organism>
<sequence length="131" mass="14625">MKKYHKLSNDRNRCWFCKVVNPSPNTVCVCEAQITPTQEITPAQGTGRTETRDVVVESLQDNDVLVAIRVVGSDSHYAIMITDADGTTRSCEKRGGDDLRKNLTREEFQKAGEAILDSHAEDTTGPFWLPQ</sequence>